<accession>A0A1H8YJ92</accession>
<sequence>MRSPLLWTFVASFVLLCGVGGWLLTDPATSRSDALKTAGLAGGAVVALYALWLNDRRRRVEEARQEVERQRHALEMSRAEQDRERISDERFAKSVELLGHEADQVRVGALHALAGLARSRPQYTQTVLDVLCSYLRRPFTHTRYTDGDATPEDERELQVRLTAQRLVADLLPPASEVDGESHDLDLTGAVLEYLDLSGRRIGGLLLRYAALYSSTNLSGCVITGRAYFTTAGTEDGRQIGYFRCRGAKFLDYAWFSGTRFSEKADFTETVFSGRTTFKDAVFAKEAVFTGASFDGSLDLSRTSFQGPAELDFAREPERPSLYNTKVQSTKDLLLPEDWQAEPLPDGSARLTQKY</sequence>
<keyword evidence="4" id="KW-1185">Reference proteome</keyword>
<dbReference type="Pfam" id="PF13576">
    <property type="entry name" value="Pentapeptide_3"/>
    <property type="match status" value="1"/>
</dbReference>
<dbReference type="InterPro" id="IPR001646">
    <property type="entry name" value="5peptide_repeat"/>
</dbReference>
<reference evidence="3 4" key="1">
    <citation type="submission" date="2016-10" db="EMBL/GenBank/DDBJ databases">
        <authorList>
            <person name="de Groot N.N."/>
        </authorList>
    </citation>
    <scope>NUCLEOTIDE SEQUENCE [LARGE SCALE GENOMIC DNA]</scope>
    <source>
        <strain evidence="3 4">DSM 44993</strain>
    </source>
</reference>
<dbReference type="RefSeq" id="WP_091625244.1">
    <property type="nucleotide sequence ID" value="NZ_FOEF01000019.1"/>
</dbReference>
<dbReference type="Proteomes" id="UP000198582">
    <property type="component" value="Unassembled WGS sequence"/>
</dbReference>
<protein>
    <submittedName>
        <fullName evidence="3">Pentapeptide repeat-containing protein</fullName>
    </submittedName>
</protein>
<name>A0A1H8YJ92_9PSEU</name>
<organism evidence="3 4">
    <name type="scientific">Amycolatopsis saalfeldensis</name>
    <dbReference type="NCBI Taxonomy" id="394193"/>
    <lineage>
        <taxon>Bacteria</taxon>
        <taxon>Bacillati</taxon>
        <taxon>Actinomycetota</taxon>
        <taxon>Actinomycetes</taxon>
        <taxon>Pseudonocardiales</taxon>
        <taxon>Pseudonocardiaceae</taxon>
        <taxon>Amycolatopsis</taxon>
    </lineage>
</organism>
<feature type="coiled-coil region" evidence="1">
    <location>
        <begin position="53"/>
        <end position="89"/>
    </location>
</feature>
<dbReference type="STRING" id="394193.SAMN04489732_119156"/>
<evidence type="ECO:0000256" key="1">
    <source>
        <dbReference type="SAM" id="Coils"/>
    </source>
</evidence>
<gene>
    <name evidence="3" type="ORF">SAMN04489732_119156</name>
</gene>
<dbReference type="EMBL" id="FOEF01000019">
    <property type="protein sequence ID" value="SEP52274.1"/>
    <property type="molecule type" value="Genomic_DNA"/>
</dbReference>
<keyword evidence="2" id="KW-0472">Membrane</keyword>
<dbReference type="AlphaFoldDB" id="A0A1H8YJ92"/>
<keyword evidence="2" id="KW-1133">Transmembrane helix</keyword>
<proteinExistence type="predicted"/>
<dbReference type="Gene3D" id="2.160.20.80">
    <property type="entry name" value="E3 ubiquitin-protein ligase SopA"/>
    <property type="match status" value="1"/>
</dbReference>
<dbReference type="OrthoDB" id="3827724at2"/>
<evidence type="ECO:0000313" key="4">
    <source>
        <dbReference type="Proteomes" id="UP000198582"/>
    </source>
</evidence>
<keyword evidence="2" id="KW-0812">Transmembrane</keyword>
<evidence type="ECO:0000256" key="2">
    <source>
        <dbReference type="SAM" id="Phobius"/>
    </source>
</evidence>
<evidence type="ECO:0000313" key="3">
    <source>
        <dbReference type="EMBL" id="SEP52274.1"/>
    </source>
</evidence>
<feature type="transmembrane region" description="Helical" evidence="2">
    <location>
        <begin position="37"/>
        <end position="54"/>
    </location>
</feature>
<keyword evidence="1" id="KW-0175">Coiled coil</keyword>